<protein>
    <submittedName>
        <fullName evidence="1">Uncharacterized protein</fullName>
    </submittedName>
</protein>
<dbReference type="Proteomes" id="UP000199696">
    <property type="component" value="Unassembled WGS sequence"/>
</dbReference>
<proteinExistence type="predicted"/>
<organism evidence="1 2">
    <name type="scientific">Micromonospora eburnea</name>
    <dbReference type="NCBI Taxonomy" id="227316"/>
    <lineage>
        <taxon>Bacteria</taxon>
        <taxon>Bacillati</taxon>
        <taxon>Actinomycetota</taxon>
        <taxon>Actinomycetes</taxon>
        <taxon>Micromonosporales</taxon>
        <taxon>Micromonosporaceae</taxon>
        <taxon>Micromonospora</taxon>
    </lineage>
</organism>
<sequence length="47" mass="4971">MTSLNINLAGRPTMAVSSATPVRIGLATLVEAPFGLRTDRWWAVGAT</sequence>
<keyword evidence="2" id="KW-1185">Reference proteome</keyword>
<evidence type="ECO:0000313" key="1">
    <source>
        <dbReference type="EMBL" id="SCL63248.1"/>
    </source>
</evidence>
<reference evidence="2" key="1">
    <citation type="submission" date="2016-06" db="EMBL/GenBank/DDBJ databases">
        <authorList>
            <person name="Varghese N."/>
            <person name="Submissions Spin"/>
        </authorList>
    </citation>
    <scope>NUCLEOTIDE SEQUENCE [LARGE SCALE GENOMIC DNA]</scope>
    <source>
        <strain evidence="2">DSM 44814</strain>
    </source>
</reference>
<evidence type="ECO:0000313" key="2">
    <source>
        <dbReference type="Proteomes" id="UP000199696"/>
    </source>
</evidence>
<gene>
    <name evidence="1" type="ORF">GA0070604_4931</name>
</gene>
<dbReference type="AlphaFoldDB" id="A0A1C6VAA8"/>
<name>A0A1C6VAA8_9ACTN</name>
<dbReference type="EMBL" id="FMHY01000002">
    <property type="protein sequence ID" value="SCL63248.1"/>
    <property type="molecule type" value="Genomic_DNA"/>
</dbReference>
<accession>A0A1C6VAA8</accession>